<comment type="caution">
    <text evidence="2">The sequence shown here is derived from an EMBL/GenBank/DDBJ whole genome shotgun (WGS) entry which is preliminary data.</text>
</comment>
<evidence type="ECO:0000259" key="1">
    <source>
        <dbReference type="Pfam" id="PF00535"/>
    </source>
</evidence>
<dbReference type="PANTHER" id="PTHR22916">
    <property type="entry name" value="GLYCOSYLTRANSFERASE"/>
    <property type="match status" value="1"/>
</dbReference>
<accession>X1SMF6</accession>
<proteinExistence type="predicted"/>
<dbReference type="Pfam" id="PF00535">
    <property type="entry name" value="Glycos_transf_2"/>
    <property type="match status" value="1"/>
</dbReference>
<sequence length="54" mass="5989">MTELDVSIIIPTYNRKDSLRETLTSLVQQTWPTDCFEVIVVDDGSTDGTEKVAG</sequence>
<dbReference type="Gene3D" id="3.90.550.10">
    <property type="entry name" value="Spore Coat Polysaccharide Biosynthesis Protein SpsA, Chain A"/>
    <property type="match status" value="1"/>
</dbReference>
<protein>
    <recommendedName>
        <fullName evidence="1">Glycosyltransferase 2-like domain-containing protein</fullName>
    </recommendedName>
</protein>
<evidence type="ECO:0000313" key="2">
    <source>
        <dbReference type="EMBL" id="GAI94262.1"/>
    </source>
</evidence>
<reference evidence="2" key="1">
    <citation type="journal article" date="2014" name="Front. Microbiol.">
        <title>High frequency of phylogenetically diverse reductive dehalogenase-homologous genes in deep subseafloor sedimentary metagenomes.</title>
        <authorList>
            <person name="Kawai M."/>
            <person name="Futagami T."/>
            <person name="Toyoda A."/>
            <person name="Takaki Y."/>
            <person name="Nishi S."/>
            <person name="Hori S."/>
            <person name="Arai W."/>
            <person name="Tsubouchi T."/>
            <person name="Morono Y."/>
            <person name="Uchiyama I."/>
            <person name="Ito T."/>
            <person name="Fujiyama A."/>
            <person name="Inagaki F."/>
            <person name="Takami H."/>
        </authorList>
    </citation>
    <scope>NUCLEOTIDE SEQUENCE</scope>
    <source>
        <strain evidence="2">Expedition CK06-06</strain>
    </source>
</reference>
<dbReference type="SUPFAM" id="SSF53448">
    <property type="entry name" value="Nucleotide-diphospho-sugar transferases"/>
    <property type="match status" value="1"/>
</dbReference>
<dbReference type="CDD" id="cd00761">
    <property type="entry name" value="Glyco_tranf_GTA_type"/>
    <property type="match status" value="1"/>
</dbReference>
<dbReference type="InterPro" id="IPR001173">
    <property type="entry name" value="Glyco_trans_2-like"/>
</dbReference>
<dbReference type="EMBL" id="BARW01016714">
    <property type="protein sequence ID" value="GAI94262.1"/>
    <property type="molecule type" value="Genomic_DNA"/>
</dbReference>
<name>X1SMF6_9ZZZZ</name>
<gene>
    <name evidence="2" type="ORF">S12H4_29032</name>
</gene>
<organism evidence="2">
    <name type="scientific">marine sediment metagenome</name>
    <dbReference type="NCBI Taxonomy" id="412755"/>
    <lineage>
        <taxon>unclassified sequences</taxon>
        <taxon>metagenomes</taxon>
        <taxon>ecological metagenomes</taxon>
    </lineage>
</organism>
<dbReference type="InterPro" id="IPR029044">
    <property type="entry name" value="Nucleotide-diphossugar_trans"/>
</dbReference>
<dbReference type="AlphaFoldDB" id="X1SMF6"/>
<feature type="domain" description="Glycosyltransferase 2-like" evidence="1">
    <location>
        <begin position="7"/>
        <end position="53"/>
    </location>
</feature>
<feature type="non-terminal residue" evidence="2">
    <location>
        <position position="54"/>
    </location>
</feature>